<dbReference type="PANTHER" id="PTHR33701">
    <property type="entry name" value="TRANSMEMBRANE PROTEIN"/>
    <property type="match status" value="1"/>
</dbReference>
<dbReference type="PANTHER" id="PTHR33701:SF2">
    <property type="entry name" value="TRANSMEMBRANE PROTEIN"/>
    <property type="match status" value="1"/>
</dbReference>
<gene>
    <name evidence="3" type="ORF">OSB04_026761</name>
</gene>
<evidence type="ECO:0000256" key="2">
    <source>
        <dbReference type="SAM" id="MobiDB-lite"/>
    </source>
</evidence>
<evidence type="ECO:0000313" key="3">
    <source>
        <dbReference type="EMBL" id="KAJ9540255.1"/>
    </source>
</evidence>
<reference evidence="3" key="1">
    <citation type="submission" date="2023-03" db="EMBL/GenBank/DDBJ databases">
        <title>Chromosome-scale reference genome and RAD-based genetic map of yellow starthistle (Centaurea solstitialis) reveal putative structural variation and QTLs associated with invader traits.</title>
        <authorList>
            <person name="Reatini B."/>
            <person name="Cang F.A."/>
            <person name="Jiang Q."/>
            <person name="Mckibben M.T.W."/>
            <person name="Barker M.S."/>
            <person name="Rieseberg L.H."/>
            <person name="Dlugosch K.M."/>
        </authorList>
    </citation>
    <scope>NUCLEOTIDE SEQUENCE</scope>
    <source>
        <strain evidence="3">CAN-66</strain>
        <tissue evidence="3">Leaf</tissue>
    </source>
</reference>
<comment type="caution">
    <text evidence="3">The sequence shown here is derived from an EMBL/GenBank/DDBJ whole genome shotgun (WGS) entry which is preliminary data.</text>
</comment>
<sequence>MLMWVFDFIDKRMGEEDEGMRTVECLRGRLLAERAASKAANQESDQIAKKVIELEKQLKMEIKSRNRAEKRLKFLMKKLESLNISSHVSGDESSSFSEKSEISSVSSSSQKTQFRNTSRCITDGKRPSCPSQEESMGSVDESISGNSNENVTQKDDEDDDNNGSKSLVTMNNVEDERHDKDIDYNVDNSMALVMIEEATILTLGNDKNHDDNFDNSMALVVVDNVVKEEKQDVPISNGNVKDALDALRYARESLQRSMETRQHLGSNIAHGRFNKIL</sequence>
<dbReference type="AlphaFoldDB" id="A0AA38SCH1"/>
<accession>A0AA38SCH1</accession>
<feature type="compositionally biased region" description="Polar residues" evidence="2">
    <location>
        <begin position="163"/>
        <end position="172"/>
    </location>
</feature>
<dbReference type="Proteomes" id="UP001172457">
    <property type="component" value="Chromosome 7"/>
</dbReference>
<feature type="compositionally biased region" description="Polar residues" evidence="2">
    <location>
        <begin position="110"/>
        <end position="120"/>
    </location>
</feature>
<organism evidence="3 4">
    <name type="scientific">Centaurea solstitialis</name>
    <name type="common">yellow star-thistle</name>
    <dbReference type="NCBI Taxonomy" id="347529"/>
    <lineage>
        <taxon>Eukaryota</taxon>
        <taxon>Viridiplantae</taxon>
        <taxon>Streptophyta</taxon>
        <taxon>Embryophyta</taxon>
        <taxon>Tracheophyta</taxon>
        <taxon>Spermatophyta</taxon>
        <taxon>Magnoliopsida</taxon>
        <taxon>eudicotyledons</taxon>
        <taxon>Gunneridae</taxon>
        <taxon>Pentapetalae</taxon>
        <taxon>asterids</taxon>
        <taxon>campanulids</taxon>
        <taxon>Asterales</taxon>
        <taxon>Asteraceae</taxon>
        <taxon>Carduoideae</taxon>
        <taxon>Cardueae</taxon>
        <taxon>Centaureinae</taxon>
        <taxon>Centaurea</taxon>
    </lineage>
</organism>
<evidence type="ECO:0000256" key="1">
    <source>
        <dbReference type="SAM" id="Coils"/>
    </source>
</evidence>
<dbReference type="EMBL" id="JARYMX010000007">
    <property type="protein sequence ID" value="KAJ9540255.1"/>
    <property type="molecule type" value="Genomic_DNA"/>
</dbReference>
<proteinExistence type="predicted"/>
<protein>
    <submittedName>
        <fullName evidence="3">Uncharacterized protein</fullName>
    </submittedName>
</protein>
<keyword evidence="1" id="KW-0175">Coiled coil</keyword>
<feature type="region of interest" description="Disordered" evidence="2">
    <location>
        <begin position="86"/>
        <end position="176"/>
    </location>
</feature>
<feature type="compositionally biased region" description="Polar residues" evidence="2">
    <location>
        <begin position="129"/>
        <end position="151"/>
    </location>
</feature>
<feature type="coiled-coil region" evidence="1">
    <location>
        <begin position="37"/>
        <end position="85"/>
    </location>
</feature>
<evidence type="ECO:0000313" key="4">
    <source>
        <dbReference type="Proteomes" id="UP001172457"/>
    </source>
</evidence>
<feature type="non-terminal residue" evidence="3">
    <location>
        <position position="1"/>
    </location>
</feature>
<keyword evidence="4" id="KW-1185">Reference proteome</keyword>
<name>A0AA38SCH1_9ASTR</name>
<feature type="compositionally biased region" description="Low complexity" evidence="2">
    <location>
        <begin position="86"/>
        <end position="109"/>
    </location>
</feature>